<reference evidence="2 3" key="1">
    <citation type="submission" date="2013-11" db="EMBL/GenBank/DDBJ databases">
        <title>The Genome Sequence of Phytophthora parasitica CJ01A1.</title>
        <authorList>
            <consortium name="The Broad Institute Genomics Platform"/>
            <person name="Russ C."/>
            <person name="Tyler B."/>
            <person name="Panabieres F."/>
            <person name="Shan W."/>
            <person name="Tripathy S."/>
            <person name="Grunwald N."/>
            <person name="Machado M."/>
            <person name="Johnson C.S."/>
            <person name="Walker B."/>
            <person name="Young S.K."/>
            <person name="Zeng Q."/>
            <person name="Gargeya S."/>
            <person name="Fitzgerald M."/>
            <person name="Haas B."/>
            <person name="Abouelleil A."/>
            <person name="Allen A.W."/>
            <person name="Alvarado L."/>
            <person name="Arachchi H.M."/>
            <person name="Berlin A.M."/>
            <person name="Chapman S.B."/>
            <person name="Gainer-Dewar J."/>
            <person name="Goldberg J."/>
            <person name="Griggs A."/>
            <person name="Gujja S."/>
            <person name="Hansen M."/>
            <person name="Howarth C."/>
            <person name="Imamovic A."/>
            <person name="Ireland A."/>
            <person name="Larimer J."/>
            <person name="McCowan C."/>
            <person name="Murphy C."/>
            <person name="Pearson M."/>
            <person name="Poon T.W."/>
            <person name="Priest M."/>
            <person name="Roberts A."/>
            <person name="Saif S."/>
            <person name="Shea T."/>
            <person name="Sisk P."/>
            <person name="Sykes S."/>
            <person name="Wortman J."/>
            <person name="Nusbaum C."/>
            <person name="Birren B."/>
        </authorList>
    </citation>
    <scope>NUCLEOTIDE SEQUENCE [LARGE SCALE GENOMIC DNA]</scope>
    <source>
        <strain evidence="2 3">CJ01A1</strain>
    </source>
</reference>
<dbReference type="Proteomes" id="UP000018958">
    <property type="component" value="Unassembled WGS sequence"/>
</dbReference>
<name>W2XRC9_PHYNI</name>
<proteinExistence type="predicted"/>
<dbReference type="Pfam" id="PF21056">
    <property type="entry name" value="ZSWIM1-3_RNaseH-like"/>
    <property type="match status" value="1"/>
</dbReference>
<sequence>MSARHANVAVESGSEFSASASASDADLENTSSARVAGSRVEALIAYCQKAQTLIGQRDFAFGFIGLQGTNCIIRCGDDVCSVAALDEVLNAPELDIYTVRTTTPVSRRSQRMGKNRSDYKRIPEELRFYNRTYINACIREVGGTWEVFITKQNTGHNHDITSDTYQTYHEAHQVSDDEVLSTVHTLHRDGASKKRILEYITENSRVVPMLKGIHNLVERLKRESYAFPSNVVECIAIQSTHMRSMFEQFPEVLLIDATHGTNASNYKLFSFMIRDAMGKGQHVQHCIVEDERKETLRIACQQFKEGCPSFGSVAVIMIDKDFTELSVLEEEFPGARILLCHFHVVKYLQEEVSK</sequence>
<dbReference type="AlphaFoldDB" id="W2XRC9"/>
<feature type="domain" description="ZSWIM1/3 RNaseH-like" evidence="1">
    <location>
        <begin position="229"/>
        <end position="338"/>
    </location>
</feature>
<gene>
    <name evidence="2" type="ORF">F441_02513</name>
</gene>
<protein>
    <recommendedName>
        <fullName evidence="1">ZSWIM1/3 RNaseH-like domain-containing protein</fullName>
    </recommendedName>
</protein>
<evidence type="ECO:0000259" key="1">
    <source>
        <dbReference type="Pfam" id="PF21056"/>
    </source>
</evidence>
<comment type="caution">
    <text evidence="2">The sequence shown here is derived from an EMBL/GenBank/DDBJ whole genome shotgun (WGS) entry which is preliminary data.</text>
</comment>
<dbReference type="InterPro" id="IPR048324">
    <property type="entry name" value="ZSWIM1-3_RNaseH-like"/>
</dbReference>
<dbReference type="PANTHER" id="PTHR31569:SF4">
    <property type="entry name" value="SWIM-TYPE DOMAIN-CONTAINING PROTEIN"/>
    <property type="match status" value="1"/>
</dbReference>
<dbReference type="EMBL" id="ANIX01000528">
    <property type="protein sequence ID" value="ETP24494.1"/>
    <property type="molecule type" value="Genomic_DNA"/>
</dbReference>
<organism evidence="2 3">
    <name type="scientific">Phytophthora nicotianae CJ01A1</name>
    <dbReference type="NCBI Taxonomy" id="1317063"/>
    <lineage>
        <taxon>Eukaryota</taxon>
        <taxon>Sar</taxon>
        <taxon>Stramenopiles</taxon>
        <taxon>Oomycota</taxon>
        <taxon>Peronosporomycetes</taxon>
        <taxon>Peronosporales</taxon>
        <taxon>Peronosporaceae</taxon>
        <taxon>Phytophthora</taxon>
    </lineage>
</organism>
<dbReference type="InterPro" id="IPR052579">
    <property type="entry name" value="Zinc_finger_SWIM"/>
</dbReference>
<evidence type="ECO:0000313" key="2">
    <source>
        <dbReference type="EMBL" id="ETP24494.1"/>
    </source>
</evidence>
<accession>W2XRC9</accession>
<dbReference type="PANTHER" id="PTHR31569">
    <property type="entry name" value="SWIM-TYPE DOMAIN-CONTAINING PROTEIN"/>
    <property type="match status" value="1"/>
</dbReference>
<evidence type="ECO:0000313" key="3">
    <source>
        <dbReference type="Proteomes" id="UP000018958"/>
    </source>
</evidence>